<gene>
    <name evidence="14" type="ORF">H1R20_g2181</name>
</gene>
<dbReference type="InterPro" id="IPR000608">
    <property type="entry name" value="UBC"/>
</dbReference>
<proteinExistence type="predicted"/>
<dbReference type="Pfam" id="PF00179">
    <property type="entry name" value="UQ_con"/>
    <property type="match status" value="1"/>
</dbReference>
<keyword evidence="15" id="KW-1185">Reference proteome</keyword>
<evidence type="ECO:0000313" key="14">
    <source>
        <dbReference type="EMBL" id="KAJ2934951.1"/>
    </source>
</evidence>
<dbReference type="EMBL" id="JANBPK010000708">
    <property type="protein sequence ID" value="KAJ2934951.1"/>
    <property type="molecule type" value="Genomic_DNA"/>
</dbReference>
<feature type="region of interest" description="Disordered" evidence="12">
    <location>
        <begin position="284"/>
        <end position="403"/>
    </location>
</feature>
<dbReference type="GO" id="GO:0005524">
    <property type="term" value="F:ATP binding"/>
    <property type="evidence" value="ECO:0007669"/>
    <property type="project" value="UniProtKB-KW"/>
</dbReference>
<comment type="caution">
    <text evidence="14">The sequence shown here is derived from an EMBL/GenBank/DDBJ whole genome shotgun (WGS) entry which is preliminary data.</text>
</comment>
<keyword evidence="4" id="KW-0547">Nucleotide-binding</keyword>
<evidence type="ECO:0000259" key="13">
    <source>
        <dbReference type="PROSITE" id="PS50127"/>
    </source>
</evidence>
<dbReference type="GO" id="GO:0019789">
    <property type="term" value="F:SUMO transferase activity"/>
    <property type="evidence" value="ECO:0007669"/>
    <property type="project" value="UniProtKB-ARBA"/>
</dbReference>
<name>A0A9W8JHM1_9AGAR</name>
<dbReference type="OrthoDB" id="6600758at2759"/>
<evidence type="ECO:0000256" key="8">
    <source>
        <dbReference type="ARBA" id="ARBA00039165"/>
    </source>
</evidence>
<accession>A0A9W8JHM1</accession>
<dbReference type="InterPro" id="IPR050113">
    <property type="entry name" value="Ub_conjugating_enzyme"/>
</dbReference>
<dbReference type="PANTHER" id="PTHR24067">
    <property type="entry name" value="UBIQUITIN-CONJUGATING ENZYME E2"/>
    <property type="match status" value="1"/>
</dbReference>
<feature type="compositionally biased region" description="Polar residues" evidence="12">
    <location>
        <begin position="308"/>
        <end position="334"/>
    </location>
</feature>
<evidence type="ECO:0000256" key="5">
    <source>
        <dbReference type="ARBA" id="ARBA00022786"/>
    </source>
</evidence>
<dbReference type="SMART" id="SM00212">
    <property type="entry name" value="UBCc"/>
    <property type="match status" value="1"/>
</dbReference>
<evidence type="ECO:0000256" key="10">
    <source>
        <dbReference type="ARBA" id="ARBA00081544"/>
    </source>
</evidence>
<feature type="non-terminal residue" evidence="14">
    <location>
        <position position="1"/>
    </location>
</feature>
<comment type="subcellular location">
    <subcellularLocation>
        <location evidence="1">Nucleus</location>
    </subcellularLocation>
</comment>
<dbReference type="FunFam" id="3.10.110.10:FF:000035">
    <property type="entry name" value="SUMO-conjugating enzyme ubc9"/>
    <property type="match status" value="1"/>
</dbReference>
<evidence type="ECO:0000313" key="15">
    <source>
        <dbReference type="Proteomes" id="UP001140091"/>
    </source>
</evidence>
<evidence type="ECO:0000256" key="7">
    <source>
        <dbReference type="ARBA" id="ARBA00023242"/>
    </source>
</evidence>
<evidence type="ECO:0000256" key="3">
    <source>
        <dbReference type="ARBA" id="ARBA00022679"/>
    </source>
</evidence>
<dbReference type="InterPro" id="IPR016135">
    <property type="entry name" value="UBQ-conjugating_enzyme/RWD"/>
</dbReference>
<keyword evidence="6" id="KW-0067">ATP-binding</keyword>
<evidence type="ECO:0000256" key="2">
    <source>
        <dbReference type="ARBA" id="ARBA00004718"/>
    </source>
</evidence>
<evidence type="ECO:0000256" key="6">
    <source>
        <dbReference type="ARBA" id="ARBA00022840"/>
    </source>
</evidence>
<dbReference type="PROSITE" id="PS00183">
    <property type="entry name" value="UBC_1"/>
    <property type="match status" value="1"/>
</dbReference>
<evidence type="ECO:0000256" key="1">
    <source>
        <dbReference type="ARBA" id="ARBA00004123"/>
    </source>
</evidence>
<feature type="domain" description="UBC core" evidence="13">
    <location>
        <begin position="1"/>
        <end position="166"/>
    </location>
</feature>
<dbReference type="InterPro" id="IPR023313">
    <property type="entry name" value="UBQ-conjugating_AS"/>
</dbReference>
<keyword evidence="3" id="KW-0808">Transferase</keyword>
<keyword evidence="5" id="KW-0833">Ubl conjugation pathway</keyword>
<dbReference type="AlphaFoldDB" id="A0A9W8JHM1"/>
<feature type="active site" description="Glycyl thioester intermediate" evidence="11">
    <location>
        <position position="100"/>
    </location>
</feature>
<evidence type="ECO:0000256" key="9">
    <source>
        <dbReference type="ARBA" id="ARBA00044296"/>
    </source>
</evidence>
<dbReference type="CDD" id="cd23798">
    <property type="entry name" value="UBCc_UBE2I"/>
    <property type="match status" value="1"/>
</dbReference>
<comment type="pathway">
    <text evidence="2">Protein modification; protein sumoylation.</text>
</comment>
<organism evidence="14 15">
    <name type="scientific">Candolleomyces eurysporus</name>
    <dbReference type="NCBI Taxonomy" id="2828524"/>
    <lineage>
        <taxon>Eukaryota</taxon>
        <taxon>Fungi</taxon>
        <taxon>Dikarya</taxon>
        <taxon>Basidiomycota</taxon>
        <taxon>Agaricomycotina</taxon>
        <taxon>Agaricomycetes</taxon>
        <taxon>Agaricomycetidae</taxon>
        <taxon>Agaricales</taxon>
        <taxon>Agaricineae</taxon>
        <taxon>Psathyrellaceae</taxon>
        <taxon>Candolleomyces</taxon>
    </lineage>
</organism>
<evidence type="ECO:0000256" key="4">
    <source>
        <dbReference type="ARBA" id="ARBA00022741"/>
    </source>
</evidence>
<dbReference type="GO" id="GO:0005634">
    <property type="term" value="C:nucleus"/>
    <property type="evidence" value="ECO:0007669"/>
    <property type="project" value="UniProtKB-SubCell"/>
</dbReference>
<evidence type="ECO:0000256" key="11">
    <source>
        <dbReference type="PROSITE-ProRule" id="PRU10133"/>
    </source>
</evidence>
<sequence>MAKRPSIRELSRLAVWAIVTFASSKLDFEGFYAKPSKAADGSMNLMEWEVGIPGKTGTPWDGGLYKLSMTFPEDYPSKPPKCKFTPPLFHPNVYPSGTVCLSILDEEKSWKPAITIKQIVLGIQDLLDDPNVNDPAQSDAYTMFKNDRAAYDFSWLQVLVYMYPRMPSAAPSVLNVHTPSTSFAIIHSLTQESLDDLYDKLSRKAHTEYRGQAVGPGWLKYEYNGSVWNLDDVRMLLKAGHRHVYMSRKFAVKHGFVPQDAVPGSYGYGGLVSIGEWPITLTPSASSPGPEYHDDIHGPGAGYLPANPSLSASQNQTLGVKPSSLSMRSHSPYSSPRMDSMGLLAPPQTGHRHAHGGGGGARQQQQQQQQPNMKSSASIRSEHSKRTMKAKKPNPNEATAPDNGLKPVMIEVYLSEEPHFDVVLGRSFFEKRGIKINSVDPTDVWCLDTGEKIECELVVLKDGRGEIVTVT</sequence>
<dbReference type="Gene3D" id="3.10.110.10">
    <property type="entry name" value="Ubiquitin Conjugating Enzyme"/>
    <property type="match status" value="1"/>
</dbReference>
<dbReference type="Proteomes" id="UP001140091">
    <property type="component" value="Unassembled WGS sequence"/>
</dbReference>
<keyword evidence="7" id="KW-0539">Nucleus</keyword>
<evidence type="ECO:0000256" key="12">
    <source>
        <dbReference type="SAM" id="MobiDB-lite"/>
    </source>
</evidence>
<reference evidence="14" key="1">
    <citation type="submission" date="2022-06" db="EMBL/GenBank/DDBJ databases">
        <title>Genome Sequence of Candolleomyces eurysporus.</title>
        <authorList>
            <person name="Buettner E."/>
        </authorList>
    </citation>
    <scope>NUCLEOTIDE SEQUENCE</scope>
    <source>
        <strain evidence="14">VTCC 930004</strain>
    </source>
</reference>
<dbReference type="GO" id="GO:0016925">
    <property type="term" value="P:protein sumoylation"/>
    <property type="evidence" value="ECO:0007669"/>
    <property type="project" value="UniProtKB-ARBA"/>
</dbReference>
<dbReference type="SUPFAM" id="SSF54495">
    <property type="entry name" value="UBC-like"/>
    <property type="match status" value="1"/>
</dbReference>
<dbReference type="PROSITE" id="PS50127">
    <property type="entry name" value="UBC_2"/>
    <property type="match status" value="1"/>
</dbReference>
<protein>
    <recommendedName>
        <fullName evidence="8">SUMO-conjugating enzyme UBC9</fullName>
    </recommendedName>
    <alternativeName>
        <fullName evidence="9">Ubiquitin carrier protein 9</fullName>
    </alternativeName>
    <alternativeName>
        <fullName evidence="10">Ubiquitin-conjugating enzyme E2-18 kDa</fullName>
    </alternativeName>
</protein>
<dbReference type="GO" id="GO:0005694">
    <property type="term" value="C:chromosome"/>
    <property type="evidence" value="ECO:0007669"/>
    <property type="project" value="UniProtKB-ARBA"/>
</dbReference>